<dbReference type="Pfam" id="PF08239">
    <property type="entry name" value="SH3_3"/>
    <property type="match status" value="3"/>
</dbReference>
<evidence type="ECO:0000256" key="3">
    <source>
        <dbReference type="SAM" id="MobiDB-lite"/>
    </source>
</evidence>
<dbReference type="InterPro" id="IPR017293">
    <property type="entry name" value="N-acetylmuramoyl-L-ala_amidase"/>
</dbReference>
<feature type="chain" id="PRO_5044309692" evidence="4">
    <location>
        <begin position="21"/>
        <end position="437"/>
    </location>
</feature>
<keyword evidence="2" id="KW-0961">Cell wall biogenesis/degradation</keyword>
<feature type="region of interest" description="Disordered" evidence="3">
    <location>
        <begin position="245"/>
        <end position="264"/>
    </location>
</feature>
<dbReference type="PROSITE" id="PS51781">
    <property type="entry name" value="SH3B"/>
    <property type="match status" value="3"/>
</dbReference>
<feature type="compositionally biased region" description="Basic and acidic residues" evidence="3">
    <location>
        <begin position="245"/>
        <end position="256"/>
    </location>
</feature>
<dbReference type="PANTHER" id="PTHR30404:SF7">
    <property type="entry name" value="CELL WALL AMIDASE LYTH-RELATED"/>
    <property type="match status" value="1"/>
</dbReference>
<dbReference type="Gene3D" id="3.40.630.40">
    <property type="entry name" value="Zn-dependent exopeptidases"/>
    <property type="match status" value="1"/>
</dbReference>
<accession>A0AB39HQM8</accession>
<proteinExistence type="predicted"/>
<evidence type="ECO:0000256" key="2">
    <source>
        <dbReference type="ARBA" id="ARBA00023316"/>
    </source>
</evidence>
<dbReference type="RefSeq" id="WP_368653297.1">
    <property type="nucleotide sequence ID" value="NZ_CP162599.1"/>
</dbReference>
<dbReference type="SUPFAM" id="SSF53187">
    <property type="entry name" value="Zn-dependent exopeptidases"/>
    <property type="match status" value="1"/>
</dbReference>
<gene>
    <name evidence="6" type="ORF">AB4Y30_16625</name>
</gene>
<dbReference type="Pfam" id="PF01520">
    <property type="entry name" value="Amidase_3"/>
    <property type="match status" value="1"/>
</dbReference>
<dbReference type="CDD" id="cd02696">
    <property type="entry name" value="MurNAc-LAA"/>
    <property type="match status" value="1"/>
</dbReference>
<dbReference type="PANTHER" id="PTHR30404">
    <property type="entry name" value="N-ACETYLMURAMOYL-L-ALANINE AMIDASE"/>
    <property type="match status" value="1"/>
</dbReference>
<dbReference type="GO" id="GO:0008745">
    <property type="term" value="F:N-acetylmuramoyl-L-alanine amidase activity"/>
    <property type="evidence" value="ECO:0007669"/>
    <property type="project" value="UniProtKB-EC"/>
</dbReference>
<name>A0AB39HQM8_9BACI</name>
<dbReference type="AlphaFoldDB" id="A0AB39HQM8"/>
<reference evidence="6" key="1">
    <citation type="submission" date="2024-07" db="EMBL/GenBank/DDBJ databases">
        <title>Halotolerant mesophilic bacterium Ornithinibacillus sp. 4-3, sp. nov., isolated from soil.</title>
        <authorList>
            <person name="Sidarenka A.V."/>
            <person name="Guliayeva D.E."/>
            <person name="Leanovich S.I."/>
            <person name="Hileuskaya K.S."/>
            <person name="Akhremchuk A.E."/>
            <person name="Sikolenko M.A."/>
            <person name="Valentovich L.N."/>
        </authorList>
    </citation>
    <scope>NUCLEOTIDE SEQUENCE</scope>
    <source>
        <strain evidence="6">4-3</strain>
    </source>
</reference>
<dbReference type="InterPro" id="IPR050695">
    <property type="entry name" value="N-acetylmuramoyl_amidase_3"/>
</dbReference>
<organism evidence="6">
    <name type="scientific">Ornithinibacillus sp. 4-3</name>
    <dbReference type="NCBI Taxonomy" id="3231488"/>
    <lineage>
        <taxon>Bacteria</taxon>
        <taxon>Bacillati</taxon>
        <taxon>Bacillota</taxon>
        <taxon>Bacilli</taxon>
        <taxon>Bacillales</taxon>
        <taxon>Bacillaceae</taxon>
        <taxon>Ornithinibacillus</taxon>
    </lineage>
</organism>
<dbReference type="InterPro" id="IPR002508">
    <property type="entry name" value="MurNAc-LAA_cat"/>
</dbReference>
<protein>
    <submittedName>
        <fullName evidence="6">N-acetylmuramoyl-L-alanine amidase</fullName>
        <ecNumber evidence="6">3.5.1.28</ecNumber>
    </submittedName>
</protein>
<feature type="signal peptide" evidence="4">
    <location>
        <begin position="1"/>
        <end position="20"/>
    </location>
</feature>
<keyword evidence="1 6" id="KW-0378">Hydrolase</keyword>
<dbReference type="EC" id="3.5.1.28" evidence="6"/>
<evidence type="ECO:0000313" key="6">
    <source>
        <dbReference type="EMBL" id="XDK32609.1"/>
    </source>
</evidence>
<feature type="domain" description="SH3b" evidence="5">
    <location>
        <begin position="181"/>
        <end position="243"/>
    </location>
</feature>
<evidence type="ECO:0000256" key="1">
    <source>
        <dbReference type="ARBA" id="ARBA00022801"/>
    </source>
</evidence>
<dbReference type="PIRSF" id="PIRSF037846">
    <property type="entry name" value="Autolysin_YrvJ_prd"/>
    <property type="match status" value="1"/>
</dbReference>
<feature type="domain" description="SH3b" evidence="5">
    <location>
        <begin position="100"/>
        <end position="162"/>
    </location>
</feature>
<evidence type="ECO:0000259" key="5">
    <source>
        <dbReference type="PROSITE" id="PS51781"/>
    </source>
</evidence>
<dbReference type="GO" id="GO:0009253">
    <property type="term" value="P:peptidoglycan catabolic process"/>
    <property type="evidence" value="ECO:0007669"/>
    <property type="project" value="InterPro"/>
</dbReference>
<dbReference type="EMBL" id="CP162599">
    <property type="protein sequence ID" value="XDK32609.1"/>
    <property type="molecule type" value="Genomic_DNA"/>
</dbReference>
<dbReference type="GO" id="GO:0071555">
    <property type="term" value="P:cell wall organization"/>
    <property type="evidence" value="ECO:0007669"/>
    <property type="project" value="UniProtKB-KW"/>
</dbReference>
<sequence>MKKLLIGFAAVFLLFTFVEAPTSKASGKTVRVAVDNANIREEPSNTGTIIAQATRNDNFSVQDEQFGWYKIQLSNGKNGWIAGYLVVTDNGQKQETSVQQQQGTVTADSLFVRSEAALSGDVVGTLHKGDQVTIAGDEYGWKKIVYQNQEGWVNGRYLSTTEKSANDSTPAPAAKQDEEVGNFAYIVTEGTNLRSKPNMSGEVMAKGSKGERYPIVGKEKDWYKINLVSGDEAYVASWVVSSSKTDKPAQKAEPAKEQGSSLNGKTIVVDPGHGGHDPGTGLGTGIFEKQLNLQTAKLLEGKLQAAGADVVLTRTKDTHVGLDVRVDLSNKVADAFVSIHYDASLDKNVSGFTVYYNQSHQQKLAQQMNKSLASHIDLKNRGTVPADFFVVRENNRPAVLLELGFLSNPGERAYVTTNEYQENVTSGIVQGLQAYFK</sequence>
<keyword evidence="4" id="KW-0732">Signal</keyword>
<dbReference type="SMART" id="SM00287">
    <property type="entry name" value="SH3b"/>
    <property type="match status" value="3"/>
</dbReference>
<feature type="domain" description="SH3b" evidence="5">
    <location>
        <begin position="27"/>
        <end position="89"/>
    </location>
</feature>
<dbReference type="InterPro" id="IPR003646">
    <property type="entry name" value="SH3-like_bac-type"/>
</dbReference>
<dbReference type="GO" id="GO:0030288">
    <property type="term" value="C:outer membrane-bounded periplasmic space"/>
    <property type="evidence" value="ECO:0007669"/>
    <property type="project" value="TreeGrafter"/>
</dbReference>
<dbReference type="SMART" id="SM00646">
    <property type="entry name" value="Ami_3"/>
    <property type="match status" value="1"/>
</dbReference>
<dbReference type="Gene3D" id="2.30.30.40">
    <property type="entry name" value="SH3 Domains"/>
    <property type="match status" value="3"/>
</dbReference>
<evidence type="ECO:0000256" key="4">
    <source>
        <dbReference type="SAM" id="SignalP"/>
    </source>
</evidence>